<dbReference type="OrthoDB" id="9781757at2"/>
<keyword evidence="3" id="KW-1185">Reference proteome</keyword>
<comment type="similarity">
    <text evidence="1">Belongs to the enoyl-CoA hydratase/isomerase family.</text>
</comment>
<dbReference type="CDD" id="cd06558">
    <property type="entry name" value="crotonase-like"/>
    <property type="match status" value="1"/>
</dbReference>
<dbReference type="EMBL" id="PDNU01000054">
    <property type="protein sequence ID" value="PHK93275.1"/>
    <property type="molecule type" value="Genomic_DNA"/>
</dbReference>
<dbReference type="Proteomes" id="UP000223527">
    <property type="component" value="Unassembled WGS sequence"/>
</dbReference>
<dbReference type="Gene3D" id="1.10.12.10">
    <property type="entry name" value="Lyase 2-enoyl-coa Hydratase, Chain A, domain 2"/>
    <property type="match status" value="1"/>
</dbReference>
<dbReference type="Pfam" id="PF00378">
    <property type="entry name" value="ECH_1"/>
    <property type="match status" value="1"/>
</dbReference>
<comment type="caution">
    <text evidence="2">The sequence shown here is derived from an EMBL/GenBank/DDBJ whole genome shotgun (WGS) entry which is preliminary data.</text>
</comment>
<accession>A0A2C7A7F8</accession>
<organism evidence="2 3">
    <name type="scientific">Teichococcus rhizosphaerae</name>
    <dbReference type="NCBI Taxonomy" id="1335062"/>
    <lineage>
        <taxon>Bacteria</taxon>
        <taxon>Pseudomonadati</taxon>
        <taxon>Pseudomonadota</taxon>
        <taxon>Alphaproteobacteria</taxon>
        <taxon>Acetobacterales</taxon>
        <taxon>Roseomonadaceae</taxon>
        <taxon>Roseomonas</taxon>
    </lineage>
</organism>
<name>A0A2C7A7F8_9PROT</name>
<sequence length="262" mass="27727">MPDHSGEQPVMRVGEERDGPVLILTLDYPARRNALAPALRAALLGILDRAEADPEVRAIVVTGAGAHFCSGGDLSGMDVRTPLQGRERLRAAHQMIRLMVGGSKPVVAAVEGWAAGAGLSLVCACDTIVAAEDAQFMAAFGKAGLMADLGLPHTLPLRVGHARARQILLYGEPMSAEEALRIGLVDRLAPKGQALSVALERARILAAQAPAAVALTKQILSEGLHNALDQERHYQSLLFLTADHEEGKAAFFAKRAPNFTGI</sequence>
<dbReference type="InterPro" id="IPR029045">
    <property type="entry name" value="ClpP/crotonase-like_dom_sf"/>
</dbReference>
<dbReference type="InterPro" id="IPR001753">
    <property type="entry name" value="Enoyl-CoA_hydra/iso"/>
</dbReference>
<dbReference type="PANTHER" id="PTHR43459">
    <property type="entry name" value="ENOYL-COA HYDRATASE"/>
    <property type="match status" value="1"/>
</dbReference>
<reference evidence="2 3" key="1">
    <citation type="submission" date="2017-10" db="EMBL/GenBank/DDBJ databases">
        <authorList>
            <person name="Banno H."/>
            <person name="Chua N.-H."/>
        </authorList>
    </citation>
    <scope>NUCLEOTIDE SEQUENCE [LARGE SCALE GENOMIC DNA]</scope>
    <source>
        <strain evidence="2 3">YW11</strain>
    </source>
</reference>
<proteinExistence type="inferred from homology"/>
<dbReference type="SUPFAM" id="SSF52096">
    <property type="entry name" value="ClpP/crotonase"/>
    <property type="match status" value="1"/>
</dbReference>
<dbReference type="PANTHER" id="PTHR43459:SF1">
    <property type="entry name" value="EG:BACN32G11.4 PROTEIN"/>
    <property type="match status" value="1"/>
</dbReference>
<evidence type="ECO:0000313" key="3">
    <source>
        <dbReference type="Proteomes" id="UP000223527"/>
    </source>
</evidence>
<protein>
    <submittedName>
        <fullName evidence="2">Enoyl-CoA hydratase</fullName>
    </submittedName>
</protein>
<dbReference type="InterPro" id="IPR014748">
    <property type="entry name" value="Enoyl-CoA_hydra_C"/>
</dbReference>
<dbReference type="GO" id="GO:0003824">
    <property type="term" value="F:catalytic activity"/>
    <property type="evidence" value="ECO:0007669"/>
    <property type="project" value="UniProtKB-ARBA"/>
</dbReference>
<gene>
    <name evidence="2" type="ORF">CR162_19345</name>
</gene>
<evidence type="ECO:0000256" key="1">
    <source>
        <dbReference type="ARBA" id="ARBA00005254"/>
    </source>
</evidence>
<dbReference type="RefSeq" id="WP_099097159.1">
    <property type="nucleotide sequence ID" value="NZ_PDNU01000054.1"/>
</dbReference>
<evidence type="ECO:0000313" key="2">
    <source>
        <dbReference type="EMBL" id="PHK93275.1"/>
    </source>
</evidence>
<dbReference type="AlphaFoldDB" id="A0A2C7A7F8"/>
<dbReference type="Gene3D" id="3.90.226.10">
    <property type="entry name" value="2-enoyl-CoA Hydratase, Chain A, domain 1"/>
    <property type="match status" value="1"/>
</dbReference>